<dbReference type="AlphaFoldDB" id="A0A0G1DN12"/>
<proteinExistence type="predicted"/>
<name>A0A0G1DN12_9BACT</name>
<dbReference type="SMART" id="SM00857">
    <property type="entry name" value="Resolvase"/>
    <property type="match status" value="1"/>
</dbReference>
<dbReference type="Gene3D" id="3.40.50.1390">
    <property type="entry name" value="Resolvase, N-terminal catalytic domain"/>
    <property type="match status" value="1"/>
</dbReference>
<dbReference type="InterPro" id="IPR011109">
    <property type="entry name" value="DNA_bind_recombinase_dom"/>
</dbReference>
<dbReference type="Pfam" id="PF07508">
    <property type="entry name" value="Recombinase"/>
    <property type="match status" value="1"/>
</dbReference>
<dbReference type="SUPFAM" id="SSF53041">
    <property type="entry name" value="Resolvase-like"/>
    <property type="match status" value="1"/>
</dbReference>
<reference evidence="4 5" key="1">
    <citation type="journal article" date="2015" name="Nature">
        <title>rRNA introns, odd ribosomes, and small enigmatic genomes across a large radiation of phyla.</title>
        <authorList>
            <person name="Brown C.T."/>
            <person name="Hug L.A."/>
            <person name="Thomas B.C."/>
            <person name="Sharon I."/>
            <person name="Castelle C.J."/>
            <person name="Singh A."/>
            <person name="Wilkins M.J."/>
            <person name="Williams K.H."/>
            <person name="Banfield J.F."/>
        </authorList>
    </citation>
    <scope>NUCLEOTIDE SEQUENCE [LARGE SCALE GENOMIC DNA]</scope>
</reference>
<dbReference type="InterPro" id="IPR006119">
    <property type="entry name" value="Resolv_N"/>
</dbReference>
<feature type="domain" description="Resolvase/invertase-type recombinase catalytic" evidence="2">
    <location>
        <begin position="2"/>
        <end position="153"/>
    </location>
</feature>
<dbReference type="InterPro" id="IPR050639">
    <property type="entry name" value="SSR_resolvase"/>
</dbReference>
<feature type="domain" description="Recombinase" evidence="3">
    <location>
        <begin position="160"/>
        <end position="269"/>
    </location>
</feature>
<dbReference type="InterPro" id="IPR036162">
    <property type="entry name" value="Resolvase-like_N_sf"/>
</dbReference>
<comment type="caution">
    <text evidence="4">The sequence shown here is derived from an EMBL/GenBank/DDBJ whole genome shotgun (WGS) entry which is preliminary data.</text>
</comment>
<evidence type="ECO:0000313" key="4">
    <source>
        <dbReference type="EMBL" id="KKS98962.1"/>
    </source>
</evidence>
<dbReference type="PROSITE" id="PS51736">
    <property type="entry name" value="RECOMBINASES_3"/>
    <property type="match status" value="1"/>
</dbReference>
<dbReference type="STRING" id="1618578.UV74_C0001G0072"/>
<dbReference type="Pfam" id="PF00239">
    <property type="entry name" value="Resolvase"/>
    <property type="match status" value="1"/>
</dbReference>
<keyword evidence="1" id="KW-0175">Coiled coil</keyword>
<dbReference type="Gene3D" id="3.90.1750.20">
    <property type="entry name" value="Putative Large Serine Recombinase, Chain B, Domain 2"/>
    <property type="match status" value="1"/>
</dbReference>
<accession>A0A0G1DN12</accession>
<dbReference type="GO" id="GO:0003677">
    <property type="term" value="F:DNA binding"/>
    <property type="evidence" value="ECO:0007669"/>
    <property type="project" value="InterPro"/>
</dbReference>
<evidence type="ECO:0000259" key="2">
    <source>
        <dbReference type="PROSITE" id="PS51736"/>
    </source>
</evidence>
<evidence type="ECO:0000256" key="1">
    <source>
        <dbReference type="SAM" id="Coils"/>
    </source>
</evidence>
<dbReference type="InterPro" id="IPR038109">
    <property type="entry name" value="DNA_bind_recomb_sf"/>
</dbReference>
<evidence type="ECO:0000259" key="3">
    <source>
        <dbReference type="PROSITE" id="PS51737"/>
    </source>
</evidence>
<dbReference type="PROSITE" id="PS51737">
    <property type="entry name" value="RECOMBINASE_DNA_BIND"/>
    <property type="match status" value="1"/>
</dbReference>
<evidence type="ECO:0000313" key="5">
    <source>
        <dbReference type="Proteomes" id="UP000034090"/>
    </source>
</evidence>
<organism evidence="4 5">
    <name type="scientific">Candidatus Woesebacteria bacterium GW2011_GWB1_43_14</name>
    <dbReference type="NCBI Taxonomy" id="1618578"/>
    <lineage>
        <taxon>Bacteria</taxon>
        <taxon>Candidatus Woeseibacteriota</taxon>
    </lineage>
</organism>
<dbReference type="EMBL" id="LCFQ01000001">
    <property type="protein sequence ID" value="KKS98962.1"/>
    <property type="molecule type" value="Genomic_DNA"/>
</dbReference>
<sequence>MKAVIFCRVSSKEQEETGYSLPAQEKFLRDYGEKQGLEVAKVFAISESAAGTIQRKTFNQMVEYVRKKKICAIIVETTDRLTRNFSDMPIIDTWLKEDEEHQVHLAKETCVLHNSSRSHEWFIWRVKVATAEYYVRLLSENVKKGQKEKLAQGWIPTKPPMGYKTVGETGHKIHIVDEGVAPLIRKMFEYYATGDFSIKWLSMTMRREGLRSPQGNKVVNSRLHSLLRDPFYIGKIRWNGEIHEGKHEPLISKELFDKVQAMLTRKTTPKHRKHSYLFQGLIRCAGCNGLITWEKQRTHHYGHCNHYHDCKQTTWVKEPEVEEQLLSGFDNLKLKNQRIVEWLKKALKESHQDEIEYHNSTVGELQTRYEAIQKRMDKLYDDKLDEKINQEFYSRKFKQYSEEKDELTETIKRHSTASTGYLNLGINLYELSQRAKEIYLKAKAKDMLDEQKNLIRLVFARLILDEGKLSWEYSKAFKILSQAVEETNCSKVEKIDDFENKTFEHRKKSDVTGQRGDLLPLRPIWLPREDSNLQPAD</sequence>
<feature type="coiled-coil region" evidence="1">
    <location>
        <begin position="362"/>
        <end position="417"/>
    </location>
</feature>
<dbReference type="Proteomes" id="UP000034090">
    <property type="component" value="Unassembled WGS sequence"/>
</dbReference>
<protein>
    <submittedName>
        <fullName evidence="4">Resolvase</fullName>
    </submittedName>
</protein>
<dbReference type="CDD" id="cd00338">
    <property type="entry name" value="Ser_Recombinase"/>
    <property type="match status" value="1"/>
</dbReference>
<gene>
    <name evidence="4" type="ORF">UV74_C0001G0072</name>
</gene>
<dbReference type="GO" id="GO:0000150">
    <property type="term" value="F:DNA strand exchange activity"/>
    <property type="evidence" value="ECO:0007669"/>
    <property type="project" value="InterPro"/>
</dbReference>
<dbReference type="PANTHER" id="PTHR30461:SF23">
    <property type="entry name" value="DNA RECOMBINASE-RELATED"/>
    <property type="match status" value="1"/>
</dbReference>
<dbReference type="PANTHER" id="PTHR30461">
    <property type="entry name" value="DNA-INVERTASE FROM LAMBDOID PROPHAGE"/>
    <property type="match status" value="1"/>
</dbReference>